<feature type="transmembrane region" description="Helical" evidence="1">
    <location>
        <begin position="144"/>
        <end position="165"/>
    </location>
</feature>
<dbReference type="EMBL" id="SNRY01005004">
    <property type="protein sequence ID" value="KAA6316095.1"/>
    <property type="molecule type" value="Genomic_DNA"/>
</dbReference>
<protein>
    <recommendedName>
        <fullName evidence="2">CAAX prenyl protease 2/Lysostaphin resistance protein A-like domain-containing protein</fullName>
    </recommendedName>
</protein>
<proteinExistence type="predicted"/>
<feature type="transmembrane region" description="Helical" evidence="1">
    <location>
        <begin position="256"/>
        <end position="274"/>
    </location>
</feature>
<dbReference type="InterPro" id="IPR003675">
    <property type="entry name" value="Rce1/LyrA-like_dom"/>
</dbReference>
<sequence>MVSFYALFILNKASILVPLPLVKCFSFCCMRDGFKIILIFLAIQLLIAFIAMLPAKILPCLGQENANTWVILLSMFTSDVLMLVYLYKGGYINKKEKQTWSPISTKFLLFSILITFPVIFLLDYLLSLLAWLPNIMEQEFDRLLSNWFGVVLIALLGPVFEEILFRGAITKVLLKQYSPVKAIVISALIFGIIHWNPVQIVGGGFFGLLLAWIYYKTGSLLPGILIHIINNSLSVFFNKVYPDTDYIKNIVNERTFYILFALSVVLLIGVYWKIKTTTLPPPNWREKEKELTI</sequence>
<reference evidence="3" key="1">
    <citation type="submission" date="2019-03" db="EMBL/GenBank/DDBJ databases">
        <title>Single cell metagenomics reveals metabolic interactions within the superorganism composed of flagellate Streblomastix strix and complex community of Bacteroidetes bacteria on its surface.</title>
        <authorList>
            <person name="Treitli S.C."/>
            <person name="Kolisko M."/>
            <person name="Husnik F."/>
            <person name="Keeling P."/>
            <person name="Hampl V."/>
        </authorList>
    </citation>
    <scope>NUCLEOTIDE SEQUENCE</scope>
    <source>
        <strain evidence="3">STM</strain>
    </source>
</reference>
<feature type="transmembrane region" description="Helical" evidence="1">
    <location>
        <begin position="6"/>
        <end position="25"/>
    </location>
</feature>
<gene>
    <name evidence="3" type="ORF">EZS27_033548</name>
</gene>
<feature type="transmembrane region" description="Helical" evidence="1">
    <location>
        <begin position="107"/>
        <end position="132"/>
    </location>
</feature>
<organism evidence="3">
    <name type="scientific">termite gut metagenome</name>
    <dbReference type="NCBI Taxonomy" id="433724"/>
    <lineage>
        <taxon>unclassified sequences</taxon>
        <taxon>metagenomes</taxon>
        <taxon>organismal metagenomes</taxon>
    </lineage>
</organism>
<evidence type="ECO:0000259" key="2">
    <source>
        <dbReference type="Pfam" id="PF02517"/>
    </source>
</evidence>
<dbReference type="GO" id="GO:0080120">
    <property type="term" value="P:CAAX-box protein maturation"/>
    <property type="evidence" value="ECO:0007669"/>
    <property type="project" value="UniProtKB-ARBA"/>
</dbReference>
<feature type="domain" description="CAAX prenyl protease 2/Lysostaphin resistance protein A-like" evidence="2">
    <location>
        <begin position="146"/>
        <end position="232"/>
    </location>
</feature>
<keyword evidence="1" id="KW-1133">Transmembrane helix</keyword>
<evidence type="ECO:0000256" key="1">
    <source>
        <dbReference type="SAM" id="Phobius"/>
    </source>
</evidence>
<dbReference type="GO" id="GO:0004175">
    <property type="term" value="F:endopeptidase activity"/>
    <property type="evidence" value="ECO:0007669"/>
    <property type="project" value="UniProtKB-ARBA"/>
</dbReference>
<dbReference type="AlphaFoldDB" id="A0A5J4Q2T3"/>
<dbReference type="PANTHER" id="PTHR36435">
    <property type="entry name" value="SLR1288 PROTEIN"/>
    <property type="match status" value="1"/>
</dbReference>
<dbReference type="Pfam" id="PF02517">
    <property type="entry name" value="Rce1-like"/>
    <property type="match status" value="1"/>
</dbReference>
<feature type="transmembrane region" description="Helical" evidence="1">
    <location>
        <begin position="37"/>
        <end position="57"/>
    </location>
</feature>
<dbReference type="PANTHER" id="PTHR36435:SF1">
    <property type="entry name" value="CAAX AMINO TERMINAL PROTEASE FAMILY PROTEIN"/>
    <property type="match status" value="1"/>
</dbReference>
<keyword evidence="1" id="KW-0812">Transmembrane</keyword>
<accession>A0A5J4Q2T3</accession>
<keyword evidence="1" id="KW-0472">Membrane</keyword>
<name>A0A5J4Q2T3_9ZZZZ</name>
<feature type="transmembrane region" description="Helical" evidence="1">
    <location>
        <begin position="69"/>
        <end position="87"/>
    </location>
</feature>
<comment type="caution">
    <text evidence="3">The sequence shown here is derived from an EMBL/GenBank/DDBJ whole genome shotgun (WGS) entry which is preliminary data.</text>
</comment>
<evidence type="ECO:0000313" key="3">
    <source>
        <dbReference type="EMBL" id="KAA6316095.1"/>
    </source>
</evidence>
<feature type="transmembrane region" description="Helical" evidence="1">
    <location>
        <begin position="177"/>
        <end position="193"/>
    </location>
</feature>
<dbReference type="InterPro" id="IPR052710">
    <property type="entry name" value="CAAX_protease"/>
</dbReference>